<reference evidence="6 7" key="1">
    <citation type="submission" date="2019-03" db="EMBL/GenBank/DDBJ databases">
        <title>Draft genome sequences of novel Actinobacteria.</title>
        <authorList>
            <person name="Sahin N."/>
            <person name="Ay H."/>
            <person name="Saygin H."/>
        </authorList>
    </citation>
    <scope>NUCLEOTIDE SEQUENCE [LARGE SCALE GENOMIC DNA]</scope>
    <source>
        <strain evidence="6 7">DSM 41900</strain>
    </source>
</reference>
<comment type="caution">
    <text evidence="6">The sequence shown here is derived from an EMBL/GenBank/DDBJ whole genome shotgun (WGS) entry which is preliminary data.</text>
</comment>
<keyword evidence="3 6" id="KW-0808">Transferase</keyword>
<evidence type="ECO:0000313" key="6">
    <source>
        <dbReference type="EMBL" id="TDC62444.1"/>
    </source>
</evidence>
<evidence type="ECO:0000259" key="4">
    <source>
        <dbReference type="Pfam" id="PF00534"/>
    </source>
</evidence>
<dbReference type="PANTHER" id="PTHR12526">
    <property type="entry name" value="GLYCOSYLTRANSFERASE"/>
    <property type="match status" value="1"/>
</dbReference>
<evidence type="ECO:0000256" key="1">
    <source>
        <dbReference type="ARBA" id="ARBA00021292"/>
    </source>
</evidence>
<dbReference type="InterPro" id="IPR001296">
    <property type="entry name" value="Glyco_trans_1"/>
</dbReference>
<dbReference type="SUPFAM" id="SSF53756">
    <property type="entry name" value="UDP-Glycosyltransferase/glycogen phosphorylase"/>
    <property type="match status" value="1"/>
</dbReference>
<dbReference type="OrthoDB" id="3646807at2"/>
<evidence type="ECO:0000256" key="3">
    <source>
        <dbReference type="ARBA" id="ARBA00022679"/>
    </source>
</evidence>
<dbReference type="RefSeq" id="WP_132822033.1">
    <property type="nucleotide sequence ID" value="NZ_SMKI01000645.1"/>
</dbReference>
<feature type="domain" description="Glycosyl transferase family 1" evidence="4">
    <location>
        <begin position="182"/>
        <end position="307"/>
    </location>
</feature>
<keyword evidence="7" id="KW-1185">Reference proteome</keyword>
<dbReference type="Gene3D" id="3.40.50.2000">
    <property type="entry name" value="Glycogen Phosphorylase B"/>
    <property type="match status" value="2"/>
</dbReference>
<name>A0A4R4SJ20_9ACTN</name>
<protein>
    <recommendedName>
        <fullName evidence="1">D-inositol 3-phosphate glycosyltransferase</fullName>
    </recommendedName>
</protein>
<feature type="domain" description="Glycosyltransferase subfamily 4-like N-terminal" evidence="5">
    <location>
        <begin position="13"/>
        <end position="170"/>
    </location>
</feature>
<dbReference type="AlphaFoldDB" id="A0A4R4SJ20"/>
<gene>
    <name evidence="6" type="ORF">E1283_34035</name>
</gene>
<dbReference type="GO" id="GO:0016757">
    <property type="term" value="F:glycosyltransferase activity"/>
    <property type="evidence" value="ECO:0007669"/>
    <property type="project" value="UniProtKB-KW"/>
</dbReference>
<dbReference type="PANTHER" id="PTHR12526:SF635">
    <property type="entry name" value="GLYCOSYL TRANSFERASE GROUP 1"/>
    <property type="match status" value="1"/>
</dbReference>
<sequence>MKRALHIITGLGVGGAERQLRSLLRRLPLACDVVTLTNAGPVAAELRADGVAVTDLGMTGNRDPGVVPRLARLIRDGHYDLVHTHLYRACVYGRVAARLAGVRTVVATEHSLGAHHIEGRRLTLGARALYLSSERLGVATVAVSATVARRLRAWGVPARRIHVVPNGIEPASFAFDGAARRAVRAGLGLPDGAVVVGGVGRLVPGKGYDKLLRALAELPDDVWLVLAGEGPERARLRALAARLGVAGRVVLAGEWADVPGLLSALDVFVSPSTEETFGLAVLEALAAGLPVLHVTCPAVDELPRQEAPGARRVDPTVPDLTRALRAELALGVRRLPVPEAVRRYDIDRAVARLMTVYEEVRR</sequence>
<proteinExistence type="predicted"/>
<organism evidence="6 7">
    <name type="scientific">Streptomyces hainanensis</name>
    <dbReference type="NCBI Taxonomy" id="402648"/>
    <lineage>
        <taxon>Bacteria</taxon>
        <taxon>Bacillati</taxon>
        <taxon>Actinomycetota</taxon>
        <taxon>Actinomycetes</taxon>
        <taxon>Kitasatosporales</taxon>
        <taxon>Streptomycetaceae</taxon>
        <taxon>Streptomyces</taxon>
    </lineage>
</organism>
<dbReference type="Pfam" id="PF13439">
    <property type="entry name" value="Glyco_transf_4"/>
    <property type="match status" value="1"/>
</dbReference>
<keyword evidence="2" id="KW-0328">Glycosyltransferase</keyword>
<dbReference type="Proteomes" id="UP000295345">
    <property type="component" value="Unassembled WGS sequence"/>
</dbReference>
<dbReference type="InterPro" id="IPR028098">
    <property type="entry name" value="Glyco_trans_4-like_N"/>
</dbReference>
<evidence type="ECO:0000313" key="7">
    <source>
        <dbReference type="Proteomes" id="UP000295345"/>
    </source>
</evidence>
<dbReference type="Pfam" id="PF00534">
    <property type="entry name" value="Glycos_transf_1"/>
    <property type="match status" value="1"/>
</dbReference>
<accession>A0A4R4SJ20</accession>
<evidence type="ECO:0000259" key="5">
    <source>
        <dbReference type="Pfam" id="PF13439"/>
    </source>
</evidence>
<dbReference type="EMBL" id="SMKI01000645">
    <property type="protein sequence ID" value="TDC62444.1"/>
    <property type="molecule type" value="Genomic_DNA"/>
</dbReference>
<evidence type="ECO:0000256" key="2">
    <source>
        <dbReference type="ARBA" id="ARBA00022676"/>
    </source>
</evidence>